<gene>
    <name evidence="1" type="ORF">BDFB_013977</name>
</gene>
<feature type="non-terminal residue" evidence="1">
    <location>
        <position position="198"/>
    </location>
</feature>
<dbReference type="OrthoDB" id="6771980at2759"/>
<protein>
    <submittedName>
        <fullName evidence="1">Uncharacterized protein</fullName>
    </submittedName>
</protein>
<sequence>MFNRKRIQYLKINTYTSSDTSLINEEAFLQSLTPLEKILSRKFKRIVTGGKGSKSVPILFSNRMQKFITCLITNTNSIKHNATILQLISTENNEMEQITTFMGHTKKKKKHAEFYRLPQDIYQTAEVATVLLLLEKGKGQQFKGKRLNDIELERNIYYSSESESEDDSIPLSERVLKHASASSSQNIAINEIVEYVEY</sequence>
<comment type="caution">
    <text evidence="1">The sequence shown here is derived from an EMBL/GenBank/DDBJ whole genome shotgun (WGS) entry which is preliminary data.</text>
</comment>
<dbReference type="PANTHER" id="PTHR33480">
    <property type="entry name" value="SET DOMAIN-CONTAINING PROTEIN-RELATED"/>
    <property type="match status" value="1"/>
</dbReference>
<name>A0A482VCE7_ASBVE</name>
<dbReference type="EMBL" id="QDEB01117078">
    <property type="protein sequence ID" value="RZB40649.1"/>
    <property type="molecule type" value="Genomic_DNA"/>
</dbReference>
<dbReference type="AlphaFoldDB" id="A0A482VCE7"/>
<evidence type="ECO:0000313" key="1">
    <source>
        <dbReference type="EMBL" id="RZB40649.1"/>
    </source>
</evidence>
<organism evidence="1 2">
    <name type="scientific">Asbolus verrucosus</name>
    <name type="common">Desert ironclad beetle</name>
    <dbReference type="NCBI Taxonomy" id="1661398"/>
    <lineage>
        <taxon>Eukaryota</taxon>
        <taxon>Metazoa</taxon>
        <taxon>Ecdysozoa</taxon>
        <taxon>Arthropoda</taxon>
        <taxon>Hexapoda</taxon>
        <taxon>Insecta</taxon>
        <taxon>Pterygota</taxon>
        <taxon>Neoptera</taxon>
        <taxon>Endopterygota</taxon>
        <taxon>Coleoptera</taxon>
        <taxon>Polyphaga</taxon>
        <taxon>Cucujiformia</taxon>
        <taxon>Tenebrionidae</taxon>
        <taxon>Pimeliinae</taxon>
        <taxon>Asbolus</taxon>
    </lineage>
</organism>
<evidence type="ECO:0000313" key="2">
    <source>
        <dbReference type="Proteomes" id="UP000292052"/>
    </source>
</evidence>
<proteinExistence type="predicted"/>
<accession>A0A482VCE7</accession>
<keyword evidence="2" id="KW-1185">Reference proteome</keyword>
<dbReference type="Proteomes" id="UP000292052">
    <property type="component" value="Unassembled WGS sequence"/>
</dbReference>
<reference evidence="1 2" key="1">
    <citation type="submission" date="2017-03" db="EMBL/GenBank/DDBJ databases">
        <title>Genome of the blue death feigning beetle - Asbolus verrucosus.</title>
        <authorList>
            <person name="Rider S.D."/>
        </authorList>
    </citation>
    <scope>NUCLEOTIDE SEQUENCE [LARGE SCALE GENOMIC DNA]</scope>
    <source>
        <strain evidence="1">Butters</strain>
        <tissue evidence="1">Head and leg muscle</tissue>
    </source>
</reference>